<accession>A0ABR0MCB5</accession>
<protein>
    <recommendedName>
        <fullName evidence="4">DUF4283 domain-containing protein</fullName>
    </recommendedName>
</protein>
<feature type="compositionally biased region" description="Basic and acidic residues" evidence="1">
    <location>
        <begin position="159"/>
        <end position="169"/>
    </location>
</feature>
<organism evidence="2 3">
    <name type="scientific">Gossypium arboreum</name>
    <name type="common">Tree cotton</name>
    <name type="synonym">Gossypium nanking</name>
    <dbReference type="NCBI Taxonomy" id="29729"/>
    <lineage>
        <taxon>Eukaryota</taxon>
        <taxon>Viridiplantae</taxon>
        <taxon>Streptophyta</taxon>
        <taxon>Embryophyta</taxon>
        <taxon>Tracheophyta</taxon>
        <taxon>Spermatophyta</taxon>
        <taxon>Magnoliopsida</taxon>
        <taxon>eudicotyledons</taxon>
        <taxon>Gunneridae</taxon>
        <taxon>Pentapetalae</taxon>
        <taxon>rosids</taxon>
        <taxon>malvids</taxon>
        <taxon>Malvales</taxon>
        <taxon>Malvaceae</taxon>
        <taxon>Malvoideae</taxon>
        <taxon>Gossypium</taxon>
    </lineage>
</organism>
<evidence type="ECO:0000313" key="3">
    <source>
        <dbReference type="Proteomes" id="UP001358586"/>
    </source>
</evidence>
<feature type="region of interest" description="Disordered" evidence="1">
    <location>
        <begin position="1"/>
        <end position="22"/>
    </location>
</feature>
<name>A0ABR0MCB5_GOSAR</name>
<sequence>MGSGFYQIETPTNATEAEEDEDFELSTDDVERSILNGVPSINFSDRITQILVNHMQLTVVIKLLRRNIGYNALQNKVTALWKPSQPFNLMDVENGYFLAFLSMEQLNELSMSTFQRSASNAGIMGTQRKFALKVRWGWKELVKGTYLTKQTKELTNGITKEETLPKGRMDPGCWLKRSQDEPEEQDRKESKTLESTEKEHQDFRTGAEAHETQQSITEPSPLEGITKTSNRETIEEHPAPPDFQTTKEIMKVLTAGASQIAIPAARGITKIGNARKGKNLKVNKDKEPRVSGRKADEVIAKIGFQYSHRVEARGFSGGIWLGWNSSVNLEIL</sequence>
<proteinExistence type="predicted"/>
<feature type="compositionally biased region" description="Basic and acidic residues" evidence="1">
    <location>
        <begin position="177"/>
        <end position="211"/>
    </location>
</feature>
<feature type="region of interest" description="Disordered" evidence="1">
    <location>
        <begin position="158"/>
        <end position="245"/>
    </location>
</feature>
<dbReference type="Proteomes" id="UP001358586">
    <property type="component" value="Chromosome 13"/>
</dbReference>
<comment type="caution">
    <text evidence="2">The sequence shown here is derived from an EMBL/GenBank/DDBJ whole genome shotgun (WGS) entry which is preliminary data.</text>
</comment>
<feature type="compositionally biased region" description="Basic and acidic residues" evidence="1">
    <location>
        <begin position="229"/>
        <end position="239"/>
    </location>
</feature>
<evidence type="ECO:0000256" key="1">
    <source>
        <dbReference type="SAM" id="MobiDB-lite"/>
    </source>
</evidence>
<dbReference type="EMBL" id="JARKNE010000013">
    <property type="protein sequence ID" value="KAK5770907.1"/>
    <property type="molecule type" value="Genomic_DNA"/>
</dbReference>
<keyword evidence="3" id="KW-1185">Reference proteome</keyword>
<gene>
    <name evidence="2" type="ORF">PVK06_047064</name>
</gene>
<reference evidence="2 3" key="1">
    <citation type="submission" date="2023-03" db="EMBL/GenBank/DDBJ databases">
        <title>WGS of Gossypium arboreum.</title>
        <authorList>
            <person name="Yu D."/>
        </authorList>
    </citation>
    <scope>NUCLEOTIDE SEQUENCE [LARGE SCALE GENOMIC DNA]</scope>
    <source>
        <tissue evidence="2">Leaf</tissue>
    </source>
</reference>
<evidence type="ECO:0008006" key="4">
    <source>
        <dbReference type="Google" id="ProtNLM"/>
    </source>
</evidence>
<evidence type="ECO:0000313" key="2">
    <source>
        <dbReference type="EMBL" id="KAK5770907.1"/>
    </source>
</evidence>